<gene>
    <name evidence="2" type="ORF">CLCHR_02180</name>
</gene>
<organism evidence="2 3">
    <name type="scientific">Clostridium chromiireducens</name>
    <dbReference type="NCBI Taxonomy" id="225345"/>
    <lineage>
        <taxon>Bacteria</taxon>
        <taxon>Bacillati</taxon>
        <taxon>Bacillota</taxon>
        <taxon>Clostridia</taxon>
        <taxon>Eubacteriales</taxon>
        <taxon>Clostridiaceae</taxon>
        <taxon>Clostridium</taxon>
    </lineage>
</organism>
<reference evidence="2 3" key="1">
    <citation type="submission" date="2017-03" db="EMBL/GenBank/DDBJ databases">
        <title>Genome sequence of Clostridium chromiireducens DSM 23318.</title>
        <authorList>
            <person name="Poehlein A."/>
            <person name="Daniel R."/>
        </authorList>
    </citation>
    <scope>NUCLEOTIDE SEQUENCE [LARGE SCALE GENOMIC DNA]</scope>
    <source>
        <strain evidence="2 3">DSM 23318</strain>
    </source>
</reference>
<dbReference type="OrthoDB" id="9986682at2"/>
<evidence type="ECO:0000313" key="3">
    <source>
        <dbReference type="Proteomes" id="UP000191056"/>
    </source>
</evidence>
<proteinExistence type="predicted"/>
<dbReference type="RefSeq" id="WP_079437806.1">
    <property type="nucleotide sequence ID" value="NZ_MZGT01000002.1"/>
</dbReference>
<keyword evidence="3" id="KW-1185">Reference proteome</keyword>
<keyword evidence="1" id="KW-0472">Membrane</keyword>
<sequence length="259" mass="29295">MIKKIYTESCDEIPIKSELIKETLIKMQKDQVLLFSYTKYLQYVGVISVIGLLILAILISPNLFGNKNTFTVTAYANESAESEYQGVNITKRESPKIKLKNEFDMAETSNVDEYWNAYTDLRFKCEGENIETITLSTDKGEFINKIALSKDDNIDGTGTKQAMWPIDKDGSVGEGTGYIPLGKSYTVSYSEQNNKQYGFEFKIKKSKQQLDNSKGEDIYNMAQKSKNTISIIATFSDGTKLSKKVELTIDGQNLYFIEK</sequence>
<dbReference type="EMBL" id="MZGT01000002">
    <property type="protein sequence ID" value="OPJ66117.1"/>
    <property type="molecule type" value="Genomic_DNA"/>
</dbReference>
<evidence type="ECO:0000256" key="1">
    <source>
        <dbReference type="SAM" id="Phobius"/>
    </source>
</evidence>
<name>A0A1V4J333_9CLOT</name>
<keyword evidence="1" id="KW-0812">Transmembrane</keyword>
<keyword evidence="1" id="KW-1133">Transmembrane helix</keyword>
<dbReference type="Proteomes" id="UP000191056">
    <property type="component" value="Unassembled WGS sequence"/>
</dbReference>
<dbReference type="STRING" id="225345.CLCHR_02180"/>
<accession>A0A1V4J333</accession>
<dbReference type="AlphaFoldDB" id="A0A1V4J333"/>
<feature type="transmembrane region" description="Helical" evidence="1">
    <location>
        <begin position="40"/>
        <end position="59"/>
    </location>
</feature>
<evidence type="ECO:0000313" key="2">
    <source>
        <dbReference type="EMBL" id="OPJ66117.1"/>
    </source>
</evidence>
<comment type="caution">
    <text evidence="2">The sequence shown here is derived from an EMBL/GenBank/DDBJ whole genome shotgun (WGS) entry which is preliminary data.</text>
</comment>
<protein>
    <submittedName>
        <fullName evidence="2">Uncharacterized protein</fullName>
    </submittedName>
</protein>